<sequence length="142" mass="16697">MGFSHNMLALDTRNILNHLNIFTDIACRIRSGCDNDIRKKRMSIIKSLASKSKPFPCFWRYKNVEPGAVCFILFQYQTQKYIFRKGLPSLIHSPPRYTQYRIKMDKLAIPNRHNTLHPYKGDSLQEPYFLKDRTSLQLDTVT</sequence>
<gene>
    <name evidence="1" type="ORF">TNCT_377701</name>
</gene>
<accession>A0A8X6KUE6</accession>
<comment type="caution">
    <text evidence="1">The sequence shown here is derived from an EMBL/GenBank/DDBJ whole genome shotgun (WGS) entry which is preliminary data.</text>
</comment>
<dbReference type="Proteomes" id="UP000887116">
    <property type="component" value="Unassembled WGS sequence"/>
</dbReference>
<name>A0A8X6KUE6_TRICU</name>
<proteinExistence type="predicted"/>
<organism evidence="1 2">
    <name type="scientific">Trichonephila clavata</name>
    <name type="common">Joro spider</name>
    <name type="synonym">Nephila clavata</name>
    <dbReference type="NCBI Taxonomy" id="2740835"/>
    <lineage>
        <taxon>Eukaryota</taxon>
        <taxon>Metazoa</taxon>
        <taxon>Ecdysozoa</taxon>
        <taxon>Arthropoda</taxon>
        <taxon>Chelicerata</taxon>
        <taxon>Arachnida</taxon>
        <taxon>Araneae</taxon>
        <taxon>Araneomorphae</taxon>
        <taxon>Entelegynae</taxon>
        <taxon>Araneoidea</taxon>
        <taxon>Nephilidae</taxon>
        <taxon>Trichonephila</taxon>
    </lineage>
</organism>
<dbReference type="AlphaFoldDB" id="A0A8X6KUE6"/>
<protein>
    <submittedName>
        <fullName evidence="1">Uncharacterized protein</fullName>
    </submittedName>
</protein>
<keyword evidence="2" id="KW-1185">Reference proteome</keyword>
<evidence type="ECO:0000313" key="1">
    <source>
        <dbReference type="EMBL" id="GFQ82758.1"/>
    </source>
</evidence>
<evidence type="ECO:0000313" key="2">
    <source>
        <dbReference type="Proteomes" id="UP000887116"/>
    </source>
</evidence>
<dbReference type="EMBL" id="BMAO01012618">
    <property type="protein sequence ID" value="GFQ82758.1"/>
    <property type="molecule type" value="Genomic_DNA"/>
</dbReference>
<reference evidence="1" key="1">
    <citation type="submission" date="2020-07" db="EMBL/GenBank/DDBJ databases">
        <title>Multicomponent nature underlies the extraordinary mechanical properties of spider dragline silk.</title>
        <authorList>
            <person name="Kono N."/>
            <person name="Nakamura H."/>
            <person name="Mori M."/>
            <person name="Yoshida Y."/>
            <person name="Ohtoshi R."/>
            <person name="Malay A.D."/>
            <person name="Moran D.A.P."/>
            <person name="Tomita M."/>
            <person name="Numata K."/>
            <person name="Arakawa K."/>
        </authorList>
    </citation>
    <scope>NUCLEOTIDE SEQUENCE</scope>
</reference>